<dbReference type="EC" id="2.7.1.68" evidence="1"/>
<keyword evidence="5 8" id="KW-0106">Calcium</keyword>
<evidence type="ECO:0000256" key="10">
    <source>
        <dbReference type="SAM" id="Coils"/>
    </source>
</evidence>
<reference evidence="13" key="1">
    <citation type="journal article" date="2020" name="Nat. Commun.">
        <title>Genome assembly of wild tea tree DASZ reveals pedigree and selection history of tea varieties.</title>
        <authorList>
            <person name="Zhang W."/>
            <person name="Zhang Y."/>
            <person name="Qiu H."/>
            <person name="Guo Y."/>
            <person name="Wan H."/>
            <person name="Zhang X."/>
            <person name="Scossa F."/>
            <person name="Alseekh S."/>
            <person name="Zhang Q."/>
            <person name="Wang P."/>
            <person name="Xu L."/>
            <person name="Schmidt M.H."/>
            <person name="Jia X."/>
            <person name="Li D."/>
            <person name="Zhu A."/>
            <person name="Guo F."/>
            <person name="Chen W."/>
            <person name="Ni D."/>
            <person name="Usadel B."/>
            <person name="Fernie A.R."/>
            <person name="Wen W."/>
        </authorList>
    </citation>
    <scope>NUCLEOTIDE SEQUENCE [LARGE SCALE GENOMIC DNA]</scope>
    <source>
        <strain evidence="13">cv. G240</strain>
    </source>
</reference>
<dbReference type="GO" id="GO:0005509">
    <property type="term" value="F:calcium ion binding"/>
    <property type="evidence" value="ECO:0007669"/>
    <property type="project" value="InterPro"/>
</dbReference>
<organism evidence="12 13">
    <name type="scientific">Camellia sinensis</name>
    <name type="common">Tea plant</name>
    <name type="synonym">Thea sinensis</name>
    <dbReference type="NCBI Taxonomy" id="4442"/>
    <lineage>
        <taxon>Eukaryota</taxon>
        <taxon>Viridiplantae</taxon>
        <taxon>Streptophyta</taxon>
        <taxon>Embryophyta</taxon>
        <taxon>Tracheophyta</taxon>
        <taxon>Spermatophyta</taxon>
        <taxon>Magnoliopsida</taxon>
        <taxon>eudicotyledons</taxon>
        <taxon>Gunneridae</taxon>
        <taxon>Pentapetalae</taxon>
        <taxon>asterids</taxon>
        <taxon>Ericales</taxon>
        <taxon>Theaceae</taxon>
        <taxon>Camellia</taxon>
    </lineage>
</organism>
<dbReference type="GO" id="GO:0046854">
    <property type="term" value="P:phosphatidylinositol phosphate biosynthetic process"/>
    <property type="evidence" value="ECO:0007669"/>
    <property type="project" value="TreeGrafter"/>
</dbReference>
<dbReference type="EMBL" id="JACBKZ010000004">
    <property type="protein sequence ID" value="KAF5951997.1"/>
    <property type="molecule type" value="Genomic_DNA"/>
</dbReference>
<keyword evidence="2 8" id="KW-0479">Metal-binding</keyword>
<dbReference type="InterPro" id="IPR018502">
    <property type="entry name" value="Annexin_repeat"/>
</dbReference>
<evidence type="ECO:0000256" key="9">
    <source>
        <dbReference type="PROSITE-ProRule" id="PRU00781"/>
    </source>
</evidence>
<dbReference type="AlphaFoldDB" id="A0A7J7HHW3"/>
<dbReference type="GO" id="GO:0005544">
    <property type="term" value="F:calcium-dependent phospholipid binding"/>
    <property type="evidence" value="ECO:0007669"/>
    <property type="project" value="UniProtKB-KW"/>
</dbReference>
<dbReference type="PANTHER" id="PTHR23086">
    <property type="entry name" value="PHOSPHATIDYLINOSITOL-4-PHOSPHATE 5-KINASE"/>
    <property type="match status" value="1"/>
</dbReference>
<dbReference type="GO" id="GO:0016308">
    <property type="term" value="F:1-phosphatidylinositol-4-phosphate 5-kinase activity"/>
    <property type="evidence" value="ECO:0007669"/>
    <property type="project" value="UniProtKB-EC"/>
</dbReference>
<keyword evidence="9" id="KW-0808">Transferase</keyword>
<keyword evidence="9" id="KW-0547">Nucleotide-binding</keyword>
<evidence type="ECO:0000256" key="8">
    <source>
        <dbReference type="PIRSR" id="PIRSR609118-1"/>
    </source>
</evidence>
<comment type="caution">
    <text evidence="12">The sequence shown here is derived from an EMBL/GenBank/DDBJ whole genome shotgun (WGS) entry which is preliminary data.</text>
</comment>
<evidence type="ECO:0000313" key="13">
    <source>
        <dbReference type="Proteomes" id="UP000593564"/>
    </source>
</evidence>
<dbReference type="SUPFAM" id="SSF82185">
    <property type="entry name" value="Histone H3 K4-specific methyltransferase SET7/9 N-terminal domain"/>
    <property type="match status" value="2"/>
</dbReference>
<accession>A0A7J7HHW3</accession>
<dbReference type="Pfam" id="PF02493">
    <property type="entry name" value="MORN"/>
    <property type="match status" value="8"/>
</dbReference>
<feature type="binding site" evidence="8">
    <location>
        <position position="781"/>
    </location>
    <ligand>
        <name>Ca(2+)</name>
        <dbReference type="ChEBI" id="CHEBI:29108"/>
        <label>1</label>
    </ligand>
</feature>
<keyword evidence="6" id="KW-0041">Annexin</keyword>
<keyword evidence="7" id="KW-0111">Calcium/phospholipid-binding</keyword>
<dbReference type="Gene3D" id="2.20.110.10">
    <property type="entry name" value="Histone H3 K4-specific methyltransferase SET7/9 N-terminal domain"/>
    <property type="match status" value="3"/>
</dbReference>
<dbReference type="Gene3D" id="3.30.800.10">
    <property type="entry name" value="Phosphatidylinositol Phosphate Kinase II Beta"/>
    <property type="match status" value="2"/>
</dbReference>
<dbReference type="SMART" id="SM00330">
    <property type="entry name" value="PIPKc"/>
    <property type="match status" value="1"/>
</dbReference>
<protein>
    <recommendedName>
        <fullName evidence="1">1-phosphatidylinositol-4-phosphate 5-kinase</fullName>
        <ecNumber evidence="1">2.7.1.68</ecNumber>
    </recommendedName>
</protein>
<evidence type="ECO:0000256" key="4">
    <source>
        <dbReference type="ARBA" id="ARBA00022777"/>
    </source>
</evidence>
<dbReference type="InterPro" id="IPR009118">
    <property type="entry name" value="AnnexinD_plant"/>
</dbReference>
<dbReference type="SMART" id="SM00698">
    <property type="entry name" value="MORN"/>
    <property type="match status" value="8"/>
</dbReference>
<dbReference type="InterPro" id="IPR027483">
    <property type="entry name" value="PInositol-4-P-4/5-kinase_C_sf"/>
</dbReference>
<dbReference type="PROSITE" id="PS51897">
    <property type="entry name" value="ANNEXIN_2"/>
    <property type="match status" value="2"/>
</dbReference>
<feature type="binding site" evidence="8">
    <location>
        <position position="783"/>
    </location>
    <ligand>
        <name>Ca(2+)</name>
        <dbReference type="ChEBI" id="CHEBI:29108"/>
        <label>1</label>
    </ligand>
</feature>
<proteinExistence type="predicted"/>
<dbReference type="InterPro" id="IPR003409">
    <property type="entry name" value="MORN"/>
</dbReference>
<evidence type="ECO:0000256" key="6">
    <source>
        <dbReference type="ARBA" id="ARBA00023216"/>
    </source>
</evidence>
<dbReference type="SUPFAM" id="SSF56104">
    <property type="entry name" value="SAICAR synthase-like"/>
    <property type="match status" value="2"/>
</dbReference>
<dbReference type="InterPro" id="IPR027484">
    <property type="entry name" value="PInositol-4-P-5-kinase_N"/>
</dbReference>
<evidence type="ECO:0000256" key="7">
    <source>
        <dbReference type="ARBA" id="ARBA00023302"/>
    </source>
</evidence>
<sequence>MESSERFYEKVFLNGDIYVGNFKGIFPHGKGKYTWSDGTIYEGDWEEGKMAGKGEIFWPSGATYEGDFSGGYLHGCGTFTSCDGSVYRGAWRMNVQHGFGRKEYPNSDLYNGLWKEGLYEGRGRYAWSNGNTYIGNWKAGKMFGRGVMKWVNGDLFDGSWLNGFRHGSGCYRFADGSYYFGTWTKGLKDGQGTYYPTGSKHPSLRKLCSFDKHQGKSKGLLSHSSSLNLGECRVPTPSVKRSLSEKISINGFLRGAGRLSHRTTSLDEGCSLCHSTREFSSCDTSSMLSHSADGPQCEVQDNTTVVFEREYMQGVLIKERIRKSSGLSYKSENPNKFHAKEVKKSSCVNIFEGLLSRSYYLMLNLQLGIRYTVGKITPVPMREVRASDFGERARIQMYFPRKGSQFTPPHYSVDFYWMDYCPMVFRNMASSSRGLLTLFPDLNESTREITGAVALEPQPSAPEFAPLNFPMRSVEQRMAVQSDVEANQYTLKSCVETMTAVTNLSNRLQSRTNEVQQLNAQLALLQRMYKDARAELSVLKTENKELKRKATVMFRFGGPPYAAVEEYGGVNVLGGQGNTEATPARAVQDGGKKKRPAAEKLLQLWTLEPAERDAVLANEATKRWTSSNQVLVEIACARSPHELLLAKQAYHARIKKSLEEDVAHHTTGDFRKLLVPLVSTYRYNGDEVNMTLAKSEAKILHENISKEHYSNEDLITILATRSKAQVNATLNQYKNEFGHDILEDLEADPNDECLSILRATVKCLTWPEKYFEKVLQLAINKRGKVGSNGCDRIWCCGGEVLLKNLPLKKKLAKFGFVRRAAKARLPPAAVGIASYAIHGNPDHVQVHHHHLIKGGNKHDFVSPSMNLTEKTWNLRELFKLDAAEYMMSICGDDGLRELSSPGKSGSIFYISHDGRFFIKTSRRSEMKALLKMLPSYYEHVKDHENTLITKFFGLHRITLRGFKKVYFVVMGNMFCTDLRIHRRFDLKGSKQGRFTNPDEIDESTTLKDLDLSYEFHMDKLLRESLFRYIPFFGGV</sequence>
<dbReference type="Pfam" id="PF00191">
    <property type="entry name" value="Annexin"/>
    <property type="match status" value="2"/>
</dbReference>
<dbReference type="InterPro" id="IPR023610">
    <property type="entry name" value="PInositol-4/5-P-5/4-kinase"/>
</dbReference>
<dbReference type="FunFam" id="1.10.220.10:FF:000009">
    <property type="entry name" value="Annexin"/>
    <property type="match status" value="1"/>
</dbReference>
<dbReference type="GO" id="GO:0005524">
    <property type="term" value="F:ATP binding"/>
    <property type="evidence" value="ECO:0007669"/>
    <property type="project" value="UniProtKB-UniRule"/>
</dbReference>
<name>A0A7J7HHW3_CAMSI</name>
<dbReference type="SUPFAM" id="SSF47874">
    <property type="entry name" value="Annexin"/>
    <property type="match status" value="1"/>
</dbReference>
<feature type="binding site" evidence="8">
    <location>
        <position position="779"/>
    </location>
    <ligand>
        <name>Ca(2+)</name>
        <dbReference type="ChEBI" id="CHEBI:29108"/>
        <label>1</label>
    </ligand>
</feature>
<dbReference type="SMART" id="SM00335">
    <property type="entry name" value="ANX"/>
    <property type="match status" value="2"/>
</dbReference>
<dbReference type="InterPro" id="IPR002498">
    <property type="entry name" value="PInositol-4-P-4/5-kinase_core"/>
</dbReference>
<gene>
    <name evidence="12" type="ORF">HYC85_009941</name>
</gene>
<dbReference type="GO" id="GO:0005886">
    <property type="term" value="C:plasma membrane"/>
    <property type="evidence" value="ECO:0007669"/>
    <property type="project" value="TreeGrafter"/>
</dbReference>
<evidence type="ECO:0000259" key="11">
    <source>
        <dbReference type="PROSITE" id="PS51455"/>
    </source>
</evidence>
<dbReference type="PRINTS" id="PR01814">
    <property type="entry name" value="ANNEXINPLANT"/>
</dbReference>
<dbReference type="Gene3D" id="3.30.810.10">
    <property type="entry name" value="2-Layer Sandwich"/>
    <property type="match status" value="1"/>
</dbReference>
<dbReference type="GO" id="GO:0006950">
    <property type="term" value="P:response to stress"/>
    <property type="evidence" value="ECO:0007669"/>
    <property type="project" value="UniProtKB-ARBA"/>
</dbReference>
<keyword evidence="9" id="KW-0067">ATP-binding</keyword>
<keyword evidence="10" id="KW-0175">Coiled coil</keyword>
<evidence type="ECO:0000256" key="5">
    <source>
        <dbReference type="ARBA" id="ARBA00022837"/>
    </source>
</evidence>
<evidence type="ECO:0000256" key="1">
    <source>
        <dbReference type="ARBA" id="ARBA00012172"/>
    </source>
</evidence>
<keyword evidence="3" id="KW-0677">Repeat</keyword>
<keyword evidence="4 9" id="KW-0418">Kinase</keyword>
<dbReference type="Pfam" id="PF01504">
    <property type="entry name" value="PIP5K"/>
    <property type="match status" value="1"/>
</dbReference>
<dbReference type="Gene3D" id="1.10.220.10">
    <property type="entry name" value="Annexin"/>
    <property type="match status" value="2"/>
</dbReference>
<dbReference type="InterPro" id="IPR037104">
    <property type="entry name" value="Annexin_sf"/>
</dbReference>
<evidence type="ECO:0000256" key="3">
    <source>
        <dbReference type="ARBA" id="ARBA00022737"/>
    </source>
</evidence>
<keyword evidence="13" id="KW-1185">Reference proteome</keyword>
<reference evidence="12 13" key="2">
    <citation type="submission" date="2020-07" db="EMBL/GenBank/DDBJ databases">
        <title>Genome assembly of wild tea tree DASZ reveals pedigree and selection history of tea varieties.</title>
        <authorList>
            <person name="Zhang W."/>
        </authorList>
    </citation>
    <scope>NUCLEOTIDE SEQUENCE [LARGE SCALE GENOMIC DNA]</scope>
    <source>
        <strain evidence="13">cv. G240</strain>
        <tissue evidence="12">Leaf</tissue>
    </source>
</reference>
<dbReference type="FunFam" id="1.10.220.10:FF:000006">
    <property type="entry name" value="Annexin"/>
    <property type="match status" value="1"/>
</dbReference>
<feature type="coiled-coil region" evidence="10">
    <location>
        <begin position="501"/>
        <end position="549"/>
    </location>
</feature>
<dbReference type="PANTHER" id="PTHR23086:SF25">
    <property type="entry name" value="PHOSPHATIDYLINOSITOL 4-PHOSPHATE 5-KINASE 8"/>
    <property type="match status" value="1"/>
</dbReference>
<dbReference type="Proteomes" id="UP000593564">
    <property type="component" value="Unassembled WGS sequence"/>
</dbReference>
<evidence type="ECO:0000313" key="12">
    <source>
        <dbReference type="EMBL" id="KAF5951997.1"/>
    </source>
</evidence>
<feature type="domain" description="PIPK" evidence="11">
    <location>
        <begin position="797"/>
        <end position="1035"/>
    </location>
</feature>
<evidence type="ECO:0000256" key="2">
    <source>
        <dbReference type="ARBA" id="ARBA00022723"/>
    </source>
</evidence>
<dbReference type="PROSITE" id="PS51455">
    <property type="entry name" value="PIPK"/>
    <property type="match status" value="1"/>
</dbReference>